<feature type="signal peptide" evidence="2">
    <location>
        <begin position="1"/>
        <end position="23"/>
    </location>
</feature>
<reference evidence="4" key="1">
    <citation type="submission" date="2013-01" db="EMBL/GenBank/DDBJ databases">
        <title>Draft Genome Sequence of a Mulberry Tree, Morus notabilis C.K. Schneid.</title>
        <authorList>
            <person name="He N."/>
            <person name="Zhao S."/>
        </authorList>
    </citation>
    <scope>NUCLEOTIDE SEQUENCE</scope>
</reference>
<sequence length="104" mass="11346">MKLLVCFSLVLLILLSQYRPSSAHEGVLDPNLHHGRNFLAKSKDLSSSLEAPKLRVYIRKRRGGGSGGLATRAHGKTSSAIRSGPPFPRNVFLCLSLFLGVFLT</sequence>
<evidence type="ECO:0000256" key="1">
    <source>
        <dbReference type="SAM" id="MobiDB-lite"/>
    </source>
</evidence>
<evidence type="ECO:0000313" key="3">
    <source>
        <dbReference type="EMBL" id="EXB42942.1"/>
    </source>
</evidence>
<proteinExistence type="predicted"/>
<feature type="region of interest" description="Disordered" evidence="1">
    <location>
        <begin position="61"/>
        <end position="81"/>
    </location>
</feature>
<dbReference type="AlphaFoldDB" id="W9QML7"/>
<evidence type="ECO:0000313" key="4">
    <source>
        <dbReference type="Proteomes" id="UP000030645"/>
    </source>
</evidence>
<keyword evidence="4" id="KW-1185">Reference proteome</keyword>
<dbReference type="Proteomes" id="UP000030645">
    <property type="component" value="Unassembled WGS sequence"/>
</dbReference>
<accession>W9QML7</accession>
<gene>
    <name evidence="3" type="ORF">L484_013965</name>
</gene>
<dbReference type="EMBL" id="KE343829">
    <property type="protein sequence ID" value="EXB42942.1"/>
    <property type="molecule type" value="Genomic_DNA"/>
</dbReference>
<evidence type="ECO:0000256" key="2">
    <source>
        <dbReference type="SAM" id="SignalP"/>
    </source>
</evidence>
<organism evidence="3 4">
    <name type="scientific">Morus notabilis</name>
    <dbReference type="NCBI Taxonomy" id="981085"/>
    <lineage>
        <taxon>Eukaryota</taxon>
        <taxon>Viridiplantae</taxon>
        <taxon>Streptophyta</taxon>
        <taxon>Embryophyta</taxon>
        <taxon>Tracheophyta</taxon>
        <taxon>Spermatophyta</taxon>
        <taxon>Magnoliopsida</taxon>
        <taxon>eudicotyledons</taxon>
        <taxon>Gunneridae</taxon>
        <taxon>Pentapetalae</taxon>
        <taxon>rosids</taxon>
        <taxon>fabids</taxon>
        <taxon>Rosales</taxon>
        <taxon>Moraceae</taxon>
        <taxon>Moreae</taxon>
        <taxon>Morus</taxon>
    </lineage>
</organism>
<keyword evidence="2" id="KW-0732">Signal</keyword>
<feature type="chain" id="PRO_5004930777" evidence="2">
    <location>
        <begin position="24"/>
        <end position="104"/>
    </location>
</feature>
<name>W9QML7_9ROSA</name>
<protein>
    <submittedName>
        <fullName evidence="3">Uncharacterized protein</fullName>
    </submittedName>
</protein>